<keyword evidence="3" id="KW-1185">Reference proteome</keyword>
<comment type="caution">
    <text evidence="2">The sequence shown here is derived from an EMBL/GenBank/DDBJ whole genome shotgun (WGS) entry which is preliminary data.</text>
</comment>
<feature type="region of interest" description="Disordered" evidence="1">
    <location>
        <begin position="1"/>
        <end position="22"/>
    </location>
</feature>
<dbReference type="Proteomes" id="UP000028725">
    <property type="component" value="Unassembled WGS sequence"/>
</dbReference>
<feature type="compositionally biased region" description="Polar residues" evidence="1">
    <location>
        <begin position="11"/>
        <end position="22"/>
    </location>
</feature>
<dbReference type="AlphaFoldDB" id="A0A085WVT6"/>
<sequence>MKVDGLMGPRMSTNLSVGRQTPDTSFGARVQAGVNNAAGAVAGGVGLATGMFSGGGIVSAAVSSMTTLTASGATGGASTPYTSVLPGAGSGSTGAGSVGVPSVNTTVGSGGSVGIPGVGGGGTAGGPNYLAGNTGTPGSEFNGELAGMFQEQKNLLKLQSAMQQESQKYQAVSNVLKSRHETAKNAIGNIR</sequence>
<gene>
    <name evidence="2" type="ORF">DB31_0060</name>
</gene>
<organism evidence="2 3">
    <name type="scientific">Hyalangium minutum</name>
    <dbReference type="NCBI Taxonomy" id="394096"/>
    <lineage>
        <taxon>Bacteria</taxon>
        <taxon>Pseudomonadati</taxon>
        <taxon>Myxococcota</taxon>
        <taxon>Myxococcia</taxon>
        <taxon>Myxococcales</taxon>
        <taxon>Cystobacterineae</taxon>
        <taxon>Archangiaceae</taxon>
        <taxon>Hyalangium</taxon>
    </lineage>
</organism>
<protein>
    <submittedName>
        <fullName evidence="2">Uncharacterized protein</fullName>
    </submittedName>
</protein>
<accession>A0A085WVT6</accession>
<dbReference type="RefSeq" id="WP_044180523.1">
    <property type="nucleotide sequence ID" value="NZ_JMCB01000001.1"/>
</dbReference>
<evidence type="ECO:0000313" key="2">
    <source>
        <dbReference type="EMBL" id="KFE71799.1"/>
    </source>
</evidence>
<evidence type="ECO:0000313" key="3">
    <source>
        <dbReference type="Proteomes" id="UP000028725"/>
    </source>
</evidence>
<evidence type="ECO:0000256" key="1">
    <source>
        <dbReference type="SAM" id="MobiDB-lite"/>
    </source>
</evidence>
<dbReference type="STRING" id="394096.DB31_0060"/>
<name>A0A085WVT6_9BACT</name>
<proteinExistence type="predicted"/>
<dbReference type="OrthoDB" id="5519857at2"/>
<dbReference type="EMBL" id="JMCB01000001">
    <property type="protein sequence ID" value="KFE71799.1"/>
    <property type="molecule type" value="Genomic_DNA"/>
</dbReference>
<reference evidence="2 3" key="1">
    <citation type="submission" date="2014-04" db="EMBL/GenBank/DDBJ databases">
        <title>Genome assembly of Hyalangium minutum DSM 14724.</title>
        <authorList>
            <person name="Sharma G."/>
            <person name="Subramanian S."/>
        </authorList>
    </citation>
    <scope>NUCLEOTIDE SEQUENCE [LARGE SCALE GENOMIC DNA]</scope>
    <source>
        <strain evidence="2 3">DSM 14724</strain>
    </source>
</reference>